<dbReference type="InterPro" id="IPR017946">
    <property type="entry name" value="PLC-like_Pdiesterase_TIM-brl"/>
</dbReference>
<keyword evidence="4" id="KW-0443">Lipid metabolism</keyword>
<dbReference type="CDD" id="cd00275">
    <property type="entry name" value="C2_PLC_like"/>
    <property type="match status" value="1"/>
</dbReference>
<keyword evidence="3" id="KW-0807">Transducer</keyword>
<dbReference type="InterPro" id="IPR035892">
    <property type="entry name" value="C2_domain_sf"/>
</dbReference>
<dbReference type="SUPFAM" id="SSF51695">
    <property type="entry name" value="PLC-like phosphodiesterases"/>
    <property type="match status" value="1"/>
</dbReference>
<dbReference type="SMART" id="SM00148">
    <property type="entry name" value="PLCXc"/>
    <property type="match status" value="1"/>
</dbReference>
<accession>A0A1D6GXI1</accession>
<evidence type="ECO:0000256" key="2">
    <source>
        <dbReference type="ARBA" id="ARBA00004202"/>
    </source>
</evidence>
<dbReference type="EC" id="3.1.4.11" evidence="4"/>
<evidence type="ECO:0000256" key="4">
    <source>
        <dbReference type="RuleBase" id="RU361133"/>
    </source>
</evidence>
<proteinExistence type="predicted"/>
<dbReference type="SUPFAM" id="SSF49562">
    <property type="entry name" value="C2 domain (Calcium/lipid-binding domain, CaLB)"/>
    <property type="match status" value="1"/>
</dbReference>
<dbReference type="GO" id="GO:0005886">
    <property type="term" value="C:plasma membrane"/>
    <property type="evidence" value="ECO:0007669"/>
    <property type="project" value="UniProtKB-SubCell"/>
</dbReference>
<feature type="domain" description="C2" evidence="6">
    <location>
        <begin position="381"/>
        <end position="536"/>
    </location>
</feature>
<evidence type="ECO:0000256" key="5">
    <source>
        <dbReference type="SAM" id="MobiDB-lite"/>
    </source>
</evidence>
<dbReference type="InterPro" id="IPR001192">
    <property type="entry name" value="PI-PLC_fam"/>
</dbReference>
<feature type="compositionally biased region" description="Acidic residues" evidence="5">
    <location>
        <begin position="288"/>
        <end position="308"/>
    </location>
</feature>
<dbReference type="InterPro" id="IPR001711">
    <property type="entry name" value="PLipase_C_Pinositol-sp_Y"/>
</dbReference>
<dbReference type="PRINTS" id="PR00390">
    <property type="entry name" value="PHPHLIPASEC"/>
</dbReference>
<dbReference type="Gene3D" id="2.60.40.150">
    <property type="entry name" value="C2 domain"/>
    <property type="match status" value="1"/>
</dbReference>
<dbReference type="PROSITE" id="PS50007">
    <property type="entry name" value="PIPLC_X_DOMAIN"/>
    <property type="match status" value="1"/>
</dbReference>
<comment type="catalytic activity">
    <reaction evidence="1 4">
        <text>a 1,2-diacyl-sn-glycero-3-phospho-(1D-myo-inositol-4,5-bisphosphate) + H2O = 1D-myo-inositol 1,4,5-trisphosphate + a 1,2-diacyl-sn-glycerol + H(+)</text>
        <dbReference type="Rhea" id="RHEA:33179"/>
        <dbReference type="ChEBI" id="CHEBI:15377"/>
        <dbReference type="ChEBI" id="CHEBI:15378"/>
        <dbReference type="ChEBI" id="CHEBI:17815"/>
        <dbReference type="ChEBI" id="CHEBI:58456"/>
        <dbReference type="ChEBI" id="CHEBI:203600"/>
        <dbReference type="EC" id="3.1.4.11"/>
    </reaction>
</comment>
<dbReference type="Pfam" id="PF00168">
    <property type="entry name" value="C2"/>
    <property type="match status" value="1"/>
</dbReference>
<dbReference type="GO" id="GO:0016042">
    <property type="term" value="P:lipid catabolic process"/>
    <property type="evidence" value="ECO:0007669"/>
    <property type="project" value="UniProtKB-KW"/>
</dbReference>
<dbReference type="InterPro" id="IPR000909">
    <property type="entry name" value="PLipase_C_PInositol-sp_X_dom"/>
</dbReference>
<dbReference type="GO" id="GO:0004435">
    <property type="term" value="F:phosphatidylinositol-4,5-bisphosphate phospholipase C activity"/>
    <property type="evidence" value="ECO:0007669"/>
    <property type="project" value="UniProtKB-EC"/>
</dbReference>
<dbReference type="EMBL" id="CM000781">
    <property type="protein sequence ID" value="AQK67514.1"/>
    <property type="molecule type" value="Genomic_DNA"/>
</dbReference>
<dbReference type="Pfam" id="PF00387">
    <property type="entry name" value="PI-PLC-Y"/>
    <property type="match status" value="1"/>
</dbReference>
<keyword evidence="4" id="KW-0442">Lipid degradation</keyword>
<dbReference type="PROSITE" id="PS50004">
    <property type="entry name" value="C2"/>
    <property type="match status" value="1"/>
</dbReference>
<dbReference type="Gene3D" id="3.20.20.190">
    <property type="entry name" value="Phosphatidylinositol (PI) phosphodiesterase"/>
    <property type="match status" value="1"/>
</dbReference>
<evidence type="ECO:0000259" key="7">
    <source>
        <dbReference type="PROSITE" id="PS50008"/>
    </source>
</evidence>
<reference evidence="8" key="1">
    <citation type="submission" date="2015-12" db="EMBL/GenBank/DDBJ databases">
        <title>Update maize B73 reference genome by single molecule sequencing technologies.</title>
        <authorList>
            <consortium name="Maize Genome Sequencing Project"/>
            <person name="Ware D."/>
        </authorList>
    </citation>
    <scope>NUCLEOTIDE SEQUENCE</scope>
    <source>
        <tissue evidence="8">Seedling</tissue>
    </source>
</reference>
<evidence type="ECO:0000313" key="8">
    <source>
        <dbReference type="EMBL" id="AQK67514.1"/>
    </source>
</evidence>
<evidence type="ECO:0000256" key="3">
    <source>
        <dbReference type="ARBA" id="ARBA00023224"/>
    </source>
</evidence>
<keyword evidence="4" id="KW-0378">Hydrolase</keyword>
<gene>
    <name evidence="8" type="ORF">ZEAMMB73_Zm00001d014903</name>
</gene>
<dbReference type="SMART" id="SM00239">
    <property type="entry name" value="C2"/>
    <property type="match status" value="1"/>
</dbReference>
<dbReference type="PANTHER" id="PTHR10336">
    <property type="entry name" value="PHOSPHOINOSITIDE-SPECIFIC PHOSPHOLIPASE C FAMILY PROTEIN"/>
    <property type="match status" value="1"/>
</dbReference>
<feature type="region of interest" description="Disordered" evidence="5">
    <location>
        <begin position="262"/>
        <end position="314"/>
    </location>
</feature>
<dbReference type="AlphaFoldDB" id="A0A1D6GXI1"/>
<dbReference type="Pfam" id="PF00388">
    <property type="entry name" value="PI-PLC-X"/>
    <property type="match status" value="1"/>
</dbReference>
<protein>
    <recommendedName>
        <fullName evidence="4">Phosphoinositide phospholipase C</fullName>
        <ecNumber evidence="4">3.1.4.11</ecNumber>
    </recommendedName>
</protein>
<name>A0A1D6GXI1_MAIZE</name>
<evidence type="ECO:0000259" key="6">
    <source>
        <dbReference type="PROSITE" id="PS50004"/>
    </source>
</evidence>
<comment type="subcellular location">
    <subcellularLocation>
        <location evidence="2">Cell membrane</location>
        <topology evidence="2">Peripheral membrane protein</topology>
    </subcellularLocation>
</comment>
<dbReference type="PROSITE" id="PS50008">
    <property type="entry name" value="PIPLC_Y_DOMAIN"/>
    <property type="match status" value="1"/>
</dbReference>
<dbReference type="SMART" id="SM00149">
    <property type="entry name" value="PLCYc"/>
    <property type="match status" value="1"/>
</dbReference>
<organism evidence="8">
    <name type="scientific">Zea mays</name>
    <name type="common">Maize</name>
    <dbReference type="NCBI Taxonomy" id="4577"/>
    <lineage>
        <taxon>Eukaryota</taxon>
        <taxon>Viridiplantae</taxon>
        <taxon>Streptophyta</taxon>
        <taxon>Embryophyta</taxon>
        <taxon>Tracheophyta</taxon>
        <taxon>Spermatophyta</taxon>
        <taxon>Magnoliopsida</taxon>
        <taxon>Liliopsida</taxon>
        <taxon>Poales</taxon>
        <taxon>Poaceae</taxon>
        <taxon>PACMAD clade</taxon>
        <taxon>Panicoideae</taxon>
        <taxon>Andropogonodae</taxon>
        <taxon>Andropogoneae</taxon>
        <taxon>Tripsacinae</taxon>
        <taxon>Zea</taxon>
    </lineage>
</organism>
<feature type="domain" description="PI-PLC Y-box" evidence="7">
    <location>
        <begin position="351"/>
        <end position="437"/>
    </location>
</feature>
<dbReference type="ExpressionAtlas" id="A0A1D6GXI1">
    <property type="expression patterns" value="baseline and differential"/>
</dbReference>
<evidence type="ECO:0000256" key="1">
    <source>
        <dbReference type="ARBA" id="ARBA00001195"/>
    </source>
</evidence>
<dbReference type="PANTHER" id="PTHR10336:SF204">
    <property type="entry name" value="PHOSPHOINOSITIDE PHOSPHOLIPASE C 4-RELATED"/>
    <property type="match status" value="1"/>
</dbReference>
<sequence>MGSYAYKYCMCFTRKFRSPDAQPPPDVRAAHLSFASDAHALRRFVAGVQGESPADVDRILAMLSGGHSHGIARLVTRSPAASTPTLEDFLAFLFSPDLNPPIAHQVHQDMSAPFSHYFVFTGHNSYLTGNQLNSDSSDVPIVKALQGGVRVIELDMWPNPSKDNVDILHGGTLTAPVEMIKCLKSIKEYAFCASNYPLVITLEDHLTPDLQAKVATMLTETFGDLLFVPNPDPMKEFPSPASLMKRIIISTKPPQEYKEFLKAENNRSGSGNIAELPDQGSLRRIDSNADESDGKDELDEQDEEDSDSDDPKFQQDTACEYRKLITIQAGKPKGHLRDALKVDPDKVRRLSLSETQLAKATISHGAEVIRFTQKNILRVYPKGTRVNSSNYDPMNAWTHGAQMVAFNMQGHDKALRLMQGFFRANGGCGYVKKPDFLLRTGPNGEVFDPKASLPVKKTLKVGVKADSVMKKTRVIEDQWVPMWDEEFTFLLTVPELALLRVEVQEYDMSEKHDFGGQTVLPVWELKQGIRAVPLHDRKGVRYKSVRLLMRFDFV</sequence>
<dbReference type="InterPro" id="IPR000008">
    <property type="entry name" value="C2_dom"/>
</dbReference>
<dbReference type="GO" id="GO:0035556">
    <property type="term" value="P:intracellular signal transduction"/>
    <property type="evidence" value="ECO:0007669"/>
    <property type="project" value="InterPro"/>
</dbReference>